<proteinExistence type="predicted"/>
<sequence length="313" mass="37377">MSITLIFLSYISSFSLIIPLKILHSDNKMLQGNDAKPFKDDRGFTDRDINWIWNFNKLYQYHPYVQSSSILEKRKIVHNLFNNERDGAYFLERTLREKDNFLINEKDLAWIKTSSERMIIFTINTLIKMNNLYVFNLIQTNDRNYLIELIDSINLSKDLKINQINQIKSLWANFESKDKDIKWLNDKNIEQVSWAWDYLKKTNNLVFLPNQPTESLHRYFYVLASLDFMGFLKNSDAKQLFLNNMKKTWSQKKYRDSGKIKKPHHLPLTKNRHEQLKNLAEYFNKSIPDVLDFVIDKVYTECMTDAEGKPKKY</sequence>
<dbReference type="AlphaFoldDB" id="R9B5D9"/>
<accession>R9B5D9</accession>
<organism evidence="1 2">
    <name type="scientific">Acinetobacter genomosp. 15BJ</name>
    <dbReference type="NCBI Taxonomy" id="106651"/>
    <lineage>
        <taxon>Bacteria</taxon>
        <taxon>Pseudomonadati</taxon>
        <taxon>Pseudomonadota</taxon>
        <taxon>Gammaproteobacteria</taxon>
        <taxon>Moraxellales</taxon>
        <taxon>Moraxellaceae</taxon>
        <taxon>Acinetobacter</taxon>
    </lineage>
</organism>
<comment type="caution">
    <text evidence="1">The sequence shown here is derived from an EMBL/GenBank/DDBJ whole genome shotgun (WGS) entry which is preliminary data.</text>
</comment>
<reference evidence="1 2" key="1">
    <citation type="submission" date="2013-03" db="EMBL/GenBank/DDBJ databases">
        <title>The Genome Sequence of Acinetobacter sp. CIP 110321.</title>
        <authorList>
            <consortium name="The Broad Institute Genome Sequencing Platform"/>
            <consortium name="The Broad Institute Genome Sequencing Center for Infectious Disease"/>
            <person name="Cerqueira G."/>
            <person name="Feldgarden M."/>
            <person name="Courvalin P."/>
            <person name="Perichon B."/>
            <person name="Grillot-Courvalin C."/>
            <person name="Clermont D."/>
            <person name="Rocha E."/>
            <person name="Yoon E.-J."/>
            <person name="Nemec A."/>
            <person name="Walker B."/>
            <person name="Young S.K."/>
            <person name="Zeng Q."/>
            <person name="Gargeya S."/>
            <person name="Fitzgerald M."/>
            <person name="Haas B."/>
            <person name="Abouelleil A."/>
            <person name="Alvarado L."/>
            <person name="Arachchi H.M."/>
            <person name="Berlin A.M."/>
            <person name="Chapman S.B."/>
            <person name="Dewar J."/>
            <person name="Goldberg J."/>
            <person name="Griggs A."/>
            <person name="Gujja S."/>
            <person name="Hansen M."/>
            <person name="Howarth C."/>
            <person name="Imamovic A."/>
            <person name="Larimer J."/>
            <person name="McCowan C."/>
            <person name="Murphy C."/>
            <person name="Neiman D."/>
            <person name="Pearson M."/>
            <person name="Priest M."/>
            <person name="Roberts A."/>
            <person name="Saif S."/>
            <person name="Shea T."/>
            <person name="Sisk P."/>
            <person name="Sykes S."/>
            <person name="Wortman J."/>
            <person name="Nusbaum C."/>
            <person name="Birren B."/>
        </authorList>
    </citation>
    <scope>NUCLEOTIDE SEQUENCE [LARGE SCALE GENOMIC DNA]</scope>
    <source>
        <strain evidence="1 2">CIP 110321</strain>
    </source>
</reference>
<dbReference type="EMBL" id="AQFL01000006">
    <property type="protein sequence ID" value="EOR09490.1"/>
    <property type="molecule type" value="Genomic_DNA"/>
</dbReference>
<protein>
    <submittedName>
        <fullName evidence="1">Uncharacterized protein</fullName>
    </submittedName>
</protein>
<dbReference type="Proteomes" id="UP000016203">
    <property type="component" value="Unassembled WGS sequence"/>
</dbReference>
<name>R9B5D9_9GAMM</name>
<gene>
    <name evidence="1" type="ORF">F896_00982</name>
</gene>
<dbReference type="HOGENOM" id="CLU_905769_0_0_6"/>
<dbReference type="PATRIC" id="fig|1217699.3.peg.952"/>
<evidence type="ECO:0000313" key="1">
    <source>
        <dbReference type="EMBL" id="EOR09490.1"/>
    </source>
</evidence>
<evidence type="ECO:0000313" key="2">
    <source>
        <dbReference type="Proteomes" id="UP000016203"/>
    </source>
</evidence>